<protein>
    <recommendedName>
        <fullName evidence="3">DNA topoisomerase IV</fullName>
    </recommendedName>
</protein>
<dbReference type="AlphaFoldDB" id="A0A1M4SBL2"/>
<dbReference type="PROSITE" id="PS51257">
    <property type="entry name" value="PROKAR_LIPOPROTEIN"/>
    <property type="match status" value="1"/>
</dbReference>
<name>A0A1M4SBL2_9FLAO</name>
<dbReference type="EMBL" id="FQTW01000001">
    <property type="protein sequence ID" value="SHE29623.1"/>
    <property type="molecule type" value="Genomic_DNA"/>
</dbReference>
<dbReference type="RefSeq" id="WP_073190421.1">
    <property type="nucleotide sequence ID" value="NZ_FQTW01000001.1"/>
</dbReference>
<sequence>MKNFICLVLLSVTLSSCYQSERNCHKFKTGVFEFKTLVNGELETTQFIRNDSIEIELYKNKRDTAYIRWVNDCQYILTSKNPKNRSEKKPIQMRILTTKENTYKFSYNIVGETKTQEGQVTKISELK</sequence>
<dbReference type="OrthoDB" id="1202013at2"/>
<reference evidence="1 2" key="1">
    <citation type="submission" date="2016-11" db="EMBL/GenBank/DDBJ databases">
        <authorList>
            <person name="Jaros S."/>
            <person name="Januszkiewicz K."/>
            <person name="Wedrychowicz H."/>
        </authorList>
    </citation>
    <scope>NUCLEOTIDE SEQUENCE [LARGE SCALE GENOMIC DNA]</scope>
    <source>
        <strain evidence="1 2">DSM 25661</strain>
    </source>
</reference>
<evidence type="ECO:0008006" key="3">
    <source>
        <dbReference type="Google" id="ProtNLM"/>
    </source>
</evidence>
<dbReference type="STRING" id="1155689.SAMN05444278_10175"/>
<organism evidence="1 2">
    <name type="scientific">Psychroflexus salarius</name>
    <dbReference type="NCBI Taxonomy" id="1155689"/>
    <lineage>
        <taxon>Bacteria</taxon>
        <taxon>Pseudomonadati</taxon>
        <taxon>Bacteroidota</taxon>
        <taxon>Flavobacteriia</taxon>
        <taxon>Flavobacteriales</taxon>
        <taxon>Flavobacteriaceae</taxon>
        <taxon>Psychroflexus</taxon>
    </lineage>
</organism>
<gene>
    <name evidence="1" type="ORF">SAMN05444278_10175</name>
</gene>
<evidence type="ECO:0000313" key="2">
    <source>
        <dbReference type="Proteomes" id="UP000184462"/>
    </source>
</evidence>
<keyword evidence="2" id="KW-1185">Reference proteome</keyword>
<dbReference type="Proteomes" id="UP000184462">
    <property type="component" value="Unassembled WGS sequence"/>
</dbReference>
<accession>A0A1M4SBL2</accession>
<proteinExistence type="predicted"/>
<evidence type="ECO:0000313" key="1">
    <source>
        <dbReference type="EMBL" id="SHE29623.1"/>
    </source>
</evidence>